<evidence type="ECO:0000313" key="1">
    <source>
        <dbReference type="EMBL" id="RLC36828.1"/>
    </source>
</evidence>
<gene>
    <name evidence="1" type="ORF">DRH29_03720</name>
</gene>
<reference evidence="1 2" key="1">
    <citation type="submission" date="2018-06" db="EMBL/GenBank/DDBJ databases">
        <title>Extensive metabolic versatility and redundancy in microbially diverse, dynamic hydrothermal sediments.</title>
        <authorList>
            <person name="Dombrowski N."/>
            <person name="Teske A."/>
            <person name="Baker B.J."/>
        </authorList>
    </citation>
    <scope>NUCLEOTIDE SEQUENCE [LARGE SCALE GENOMIC DNA]</scope>
    <source>
        <strain evidence="1">B79_G16</strain>
    </source>
</reference>
<organism evidence="1 2">
    <name type="scientific">candidate division Kazan bacterium</name>
    <dbReference type="NCBI Taxonomy" id="2202143"/>
    <lineage>
        <taxon>Bacteria</taxon>
        <taxon>Bacteria division Kazan-3B-28</taxon>
    </lineage>
</organism>
<accession>A0A420ZC61</accession>
<dbReference type="AlphaFoldDB" id="A0A420ZC61"/>
<protein>
    <submittedName>
        <fullName evidence="1">Uncharacterized protein</fullName>
    </submittedName>
</protein>
<comment type="caution">
    <text evidence="1">The sequence shown here is derived from an EMBL/GenBank/DDBJ whole genome shotgun (WGS) entry which is preliminary data.</text>
</comment>
<name>A0A420ZC61_UNCK3</name>
<evidence type="ECO:0000313" key="2">
    <source>
        <dbReference type="Proteomes" id="UP000281261"/>
    </source>
</evidence>
<dbReference type="Proteomes" id="UP000281261">
    <property type="component" value="Unassembled WGS sequence"/>
</dbReference>
<dbReference type="EMBL" id="QMNG01000026">
    <property type="protein sequence ID" value="RLC36828.1"/>
    <property type="molecule type" value="Genomic_DNA"/>
</dbReference>
<sequence>MERYPLQIWKGISNGLEELTDSLGPENTLHGGEFDGTWASGCAVQTSGNPLTNGKYIKISGLANGAGKAYTFDSTADLRQFEKMRVFPRSSVAGSLRFKLKKDNSNYYYIDVSAETDWTEELKNLSDFTKVGSLDWDEITAVEVVNNTGSTADISLYGLQFLAPGYEEEHYVPITWTILGGANEGALYIGPGETAEVYSLATTGHLFVDTATLNFIDLWGAGFSGSATPGVNWHVEGSTFQAVHDDVLEKWAFRGSGSFTMPRGTNSFSWIRAEDSAHVFAYHDTVQNISDCGVGSGADSSVELLEGSTVFHVYLGSGGELSKLVLPPRAWQDLKLHQGTLTITTDEDKGLIRRIVVDSGCTIRVEDSTTFYYRKFENNGTLDTGAGYGGELKKWGFYQVMPPLDDIPEMRLDKPHLDTASIID</sequence>
<proteinExistence type="predicted"/>